<feature type="compositionally biased region" description="Basic and acidic residues" evidence="2">
    <location>
        <begin position="694"/>
        <end position="726"/>
    </location>
</feature>
<dbReference type="InterPro" id="IPR002483">
    <property type="entry name" value="PWI_dom"/>
</dbReference>
<organism evidence="4 5">
    <name type="scientific">Tetracentron sinense</name>
    <name type="common">Spur-leaf</name>
    <dbReference type="NCBI Taxonomy" id="13715"/>
    <lineage>
        <taxon>Eukaryota</taxon>
        <taxon>Viridiplantae</taxon>
        <taxon>Streptophyta</taxon>
        <taxon>Embryophyta</taxon>
        <taxon>Tracheophyta</taxon>
        <taxon>Spermatophyta</taxon>
        <taxon>Magnoliopsida</taxon>
        <taxon>Trochodendrales</taxon>
        <taxon>Trochodendraceae</taxon>
        <taxon>Tetracentron</taxon>
    </lineage>
</organism>
<dbReference type="GO" id="GO:0003723">
    <property type="term" value="F:RNA binding"/>
    <property type="evidence" value="ECO:0007669"/>
    <property type="project" value="TreeGrafter"/>
</dbReference>
<feature type="region of interest" description="Disordered" evidence="2">
    <location>
        <begin position="257"/>
        <end position="912"/>
    </location>
</feature>
<feature type="compositionally biased region" description="Low complexity" evidence="2">
    <location>
        <begin position="401"/>
        <end position="411"/>
    </location>
</feature>
<keyword evidence="5" id="KW-1185">Reference proteome</keyword>
<feature type="compositionally biased region" description="Basic and acidic residues" evidence="2">
    <location>
        <begin position="835"/>
        <end position="848"/>
    </location>
</feature>
<dbReference type="OrthoDB" id="163257at2759"/>
<keyword evidence="1" id="KW-0507">mRNA processing</keyword>
<feature type="region of interest" description="Disordered" evidence="2">
    <location>
        <begin position="127"/>
        <end position="240"/>
    </location>
</feature>
<dbReference type="GO" id="GO:0006397">
    <property type="term" value="P:mRNA processing"/>
    <property type="evidence" value="ECO:0007669"/>
    <property type="project" value="UniProtKB-KW"/>
</dbReference>
<evidence type="ECO:0000256" key="1">
    <source>
        <dbReference type="ARBA" id="ARBA00022664"/>
    </source>
</evidence>
<dbReference type="GO" id="GO:0048024">
    <property type="term" value="P:regulation of mRNA splicing, via spliceosome"/>
    <property type="evidence" value="ECO:0007669"/>
    <property type="project" value="TreeGrafter"/>
</dbReference>
<evidence type="ECO:0000256" key="2">
    <source>
        <dbReference type="SAM" id="MobiDB-lite"/>
    </source>
</evidence>
<accession>A0A835DFV9</accession>
<feature type="domain" description="PWI" evidence="3">
    <location>
        <begin position="27"/>
        <end position="125"/>
    </location>
</feature>
<feature type="compositionally biased region" description="Basic and acidic residues" evidence="2">
    <location>
        <begin position="529"/>
        <end position="538"/>
    </location>
</feature>
<feature type="compositionally biased region" description="Basic and acidic residues" evidence="2">
    <location>
        <begin position="464"/>
        <end position="482"/>
    </location>
</feature>
<evidence type="ECO:0000313" key="4">
    <source>
        <dbReference type="EMBL" id="KAF8402963.1"/>
    </source>
</evidence>
<dbReference type="PANTHER" id="PTHR23148:SF0">
    <property type="entry name" value="SERINE_ARGININE REPETITIVE MATRIX PROTEIN 1"/>
    <property type="match status" value="1"/>
</dbReference>
<comment type="caution">
    <text evidence="4">The sequence shown here is derived from an EMBL/GenBank/DDBJ whole genome shotgun (WGS) entry which is preliminary data.</text>
</comment>
<feature type="compositionally biased region" description="Basic and acidic residues" evidence="2">
    <location>
        <begin position="127"/>
        <end position="175"/>
    </location>
</feature>
<dbReference type="SMART" id="SM00311">
    <property type="entry name" value="PWI"/>
    <property type="match status" value="1"/>
</dbReference>
<feature type="compositionally biased region" description="Basic and acidic residues" evidence="2">
    <location>
        <begin position="564"/>
        <end position="573"/>
    </location>
</feature>
<feature type="compositionally biased region" description="Basic residues" evidence="2">
    <location>
        <begin position="412"/>
        <end position="445"/>
    </location>
</feature>
<dbReference type="Pfam" id="PF01480">
    <property type="entry name" value="PWI"/>
    <property type="match status" value="1"/>
</dbReference>
<dbReference type="PROSITE" id="PS51025">
    <property type="entry name" value="PWI"/>
    <property type="match status" value="1"/>
</dbReference>
<feature type="compositionally biased region" description="Basic and acidic residues" evidence="2">
    <location>
        <begin position="597"/>
        <end position="618"/>
    </location>
</feature>
<feature type="compositionally biased region" description="Basic and acidic residues" evidence="2">
    <location>
        <begin position="656"/>
        <end position="676"/>
    </location>
</feature>
<dbReference type="GO" id="GO:0005681">
    <property type="term" value="C:spliceosomal complex"/>
    <property type="evidence" value="ECO:0007669"/>
    <property type="project" value="TreeGrafter"/>
</dbReference>
<feature type="compositionally biased region" description="Low complexity" evidence="2">
    <location>
        <begin position="446"/>
        <end position="456"/>
    </location>
</feature>
<feature type="compositionally biased region" description="Basic and acidic residues" evidence="2">
    <location>
        <begin position="192"/>
        <end position="204"/>
    </location>
</feature>
<sequence length="931" mass="108412">MSGGFFRGTSADQDTRFSNKQAKLLKSQKFAPELEHLVDMTKVKMDVIRPWIATRVTELLGFEDEVLINFIYGLLDRKLVNGKEVQIQLTGFMEKNTGKFMKELWMLLISAQNNASGVPQQFLDAKAEETRNKKEEADRITHEIQKKKEKEGRELEQEKMKKMDGEVDDSRDADAASHPISKRSLPRASSAHPEDEKEAYDRNGSRGKNRVSKSPHSADRSPSSHRSTPSGSINKSLSNSRSYSECFIDVRYTYFSERHKSRSVSGSPQPRGRSISPGRRYRSPRTRSISPRRRYSPWRARSPLRRRSPHSRRRSSRSLRRSPSPVRRRFPSPLRRRSPSPVRRRSPSPVRRRSRSPMRRRSPRLMRQRSPSPPRHRSPLVRRRSPIGRKRSPTPSRRRSPSPLRRGSPSLSRRRSPSPLRRKSPIHKSPRQRRRSPVRSPRQRIRSPSPCRSRSPAYRGRRSLSRDHDIRANGVESRRYRDGYAPQRISRKLSPVRHASEGEEIENHGQIHKGPDSVSHRPPISLRSPQRDPRDSSNARKKVHALSPSPENSRSPSPRTRKMRPSEDRRMPRPYESPVRQIREQMAHGDSPSPPRQPRERITRYDSPETSGEKEISHARHSPIIRIQKNSTAKDFRQEESSPERLDGPQYTEAQSHPDDRELRKKDQDRKSEKVSKRTVHPETPTKQTSPILEEIRRVPQRLKGESFSLDRVRDEPAAKKRDRDSPSSSERLPRSSSRKGYKADEKKHSHSSNVEGSDRHRKTESLQKSLKHADRNNQSASSDSGSEESYKYRPQDMKKKKHKRSGRHEMASDDGSYDSQIDDRKEAKRRRKEEKRLRKEEKRLRREERHRRREERHAGKLKMRSMDTVTPLLDCEKHRKDAYDSGGDLISRRESRPSDAEETEPEQKKLEIELRQKALESLRAKKGISH</sequence>
<dbReference type="EMBL" id="JABCRI010000007">
    <property type="protein sequence ID" value="KAF8402963.1"/>
    <property type="molecule type" value="Genomic_DNA"/>
</dbReference>
<dbReference type="Proteomes" id="UP000655225">
    <property type="component" value="Unassembled WGS sequence"/>
</dbReference>
<evidence type="ECO:0000313" key="5">
    <source>
        <dbReference type="Proteomes" id="UP000655225"/>
    </source>
</evidence>
<dbReference type="InterPro" id="IPR052225">
    <property type="entry name" value="Ser/Arg_repetitive_matrix"/>
</dbReference>
<feature type="compositionally biased region" description="Basic and acidic residues" evidence="2">
    <location>
        <begin position="789"/>
        <end position="798"/>
    </location>
</feature>
<protein>
    <recommendedName>
        <fullName evidence="3">PWI domain-containing protein</fullName>
    </recommendedName>
</protein>
<feature type="compositionally biased region" description="Basic residues" evidence="2">
    <location>
        <begin position="849"/>
        <end position="864"/>
    </location>
</feature>
<reference evidence="4 5" key="1">
    <citation type="submission" date="2020-04" db="EMBL/GenBank/DDBJ databases">
        <title>Plant Genome Project.</title>
        <authorList>
            <person name="Zhang R.-G."/>
        </authorList>
    </citation>
    <scope>NUCLEOTIDE SEQUENCE [LARGE SCALE GENOMIC DNA]</scope>
    <source>
        <strain evidence="4">YNK0</strain>
        <tissue evidence="4">Leaf</tissue>
    </source>
</reference>
<dbReference type="OMA" id="DHRQSPM"/>
<dbReference type="SUPFAM" id="SSF101233">
    <property type="entry name" value="PWI domain"/>
    <property type="match status" value="1"/>
</dbReference>
<gene>
    <name evidence="4" type="ORF">HHK36_011056</name>
</gene>
<feature type="compositionally biased region" description="Basic and acidic residues" evidence="2">
    <location>
        <begin position="875"/>
        <end position="884"/>
    </location>
</feature>
<feature type="compositionally biased region" description="Low complexity" evidence="2">
    <location>
        <begin position="547"/>
        <end position="558"/>
    </location>
</feature>
<proteinExistence type="predicted"/>
<dbReference type="PANTHER" id="PTHR23148">
    <property type="entry name" value="SERINE/ARGININE REGULATED NUCLEAR MATRIX PROTEIN"/>
    <property type="match status" value="1"/>
</dbReference>
<feature type="compositionally biased region" description="Basic residues" evidence="2">
    <location>
        <begin position="374"/>
        <end position="400"/>
    </location>
</feature>
<feature type="compositionally biased region" description="Basic and acidic residues" evidence="2">
    <location>
        <begin position="498"/>
        <end position="519"/>
    </location>
</feature>
<feature type="compositionally biased region" description="Basic and acidic residues" evidence="2">
    <location>
        <begin position="757"/>
        <end position="776"/>
    </location>
</feature>
<dbReference type="AlphaFoldDB" id="A0A835DFV9"/>
<feature type="compositionally biased region" description="Low complexity" evidence="2">
    <location>
        <begin position="220"/>
        <end position="232"/>
    </location>
</feature>
<feature type="compositionally biased region" description="Basic and acidic residues" evidence="2">
    <location>
        <begin position="632"/>
        <end position="647"/>
    </location>
</feature>
<name>A0A835DFV9_TETSI</name>
<evidence type="ECO:0000259" key="3">
    <source>
        <dbReference type="PROSITE" id="PS51025"/>
    </source>
</evidence>
<dbReference type="InterPro" id="IPR036483">
    <property type="entry name" value="PWI_dom_sf"/>
</dbReference>
<feature type="compositionally biased region" description="Basic and acidic residues" evidence="2">
    <location>
        <begin position="891"/>
        <end position="912"/>
    </location>
</feature>
<feature type="compositionally biased region" description="Basic residues" evidence="2">
    <location>
        <begin position="279"/>
        <end position="367"/>
    </location>
</feature>
<dbReference type="Gene3D" id="1.20.1390.10">
    <property type="entry name" value="PWI domain"/>
    <property type="match status" value="1"/>
</dbReference>